<feature type="domain" description="A-factor biosynthesis hotdog" evidence="1">
    <location>
        <begin position="193"/>
        <end position="276"/>
    </location>
</feature>
<dbReference type="RefSeq" id="WP_265546536.1">
    <property type="nucleotide sequence ID" value="NZ_CP098740.1"/>
</dbReference>
<name>A0ABY6Q0Q2_9ACTN</name>
<reference evidence="2" key="1">
    <citation type="journal article" date="2022" name="Front. Microbiol.">
        <title>Mirubactin C rescues the lethal effect of cell wall biosynthesis mutations in Bacillus subtilis.</title>
        <authorList>
            <person name="Kepplinger B."/>
            <person name="Wen X."/>
            <person name="Tyler A.R."/>
            <person name="Kim B.Y."/>
            <person name="Brown J."/>
            <person name="Banks P."/>
            <person name="Dashti Y."/>
            <person name="Mackenzie E.S."/>
            <person name="Wills C."/>
            <person name="Kawai Y."/>
            <person name="Waldron K.J."/>
            <person name="Allenby N.E.E."/>
            <person name="Wu L.J."/>
            <person name="Hall M.J."/>
            <person name="Errington J."/>
        </authorList>
    </citation>
    <scope>NUCLEOTIDE SEQUENCE</scope>
    <source>
        <strain evidence="2">MDA8-470</strain>
    </source>
</reference>
<dbReference type="Pfam" id="PF03756">
    <property type="entry name" value="AfsA"/>
    <property type="match status" value="1"/>
</dbReference>
<organism evidence="2 3">
    <name type="scientific">Streptomyces drozdowiczii</name>
    <dbReference type="NCBI Taxonomy" id="202862"/>
    <lineage>
        <taxon>Bacteria</taxon>
        <taxon>Bacillati</taxon>
        <taxon>Actinomycetota</taxon>
        <taxon>Actinomycetes</taxon>
        <taxon>Kitasatosporales</taxon>
        <taxon>Streptomycetaceae</taxon>
        <taxon>Streptomyces</taxon>
    </lineage>
</organism>
<dbReference type="InterPro" id="IPR005509">
    <property type="entry name" value="AfsA_hotdog_dom"/>
</dbReference>
<proteinExistence type="predicted"/>
<evidence type="ECO:0000313" key="3">
    <source>
        <dbReference type="Proteomes" id="UP001164963"/>
    </source>
</evidence>
<dbReference type="Proteomes" id="UP001164963">
    <property type="component" value="Chromosome"/>
</dbReference>
<sequence length="282" mass="30071">MPDTEEEFVLVCEFPAGNSQGRRFHELLDVVGAVQEAAEFIGRCHFAVNPDRVAVFYRFGLWADDIAALRSRVPPGRLDVRLSVRPDKVVDGVPRVLEFRMAIRIDGSPCGAGDASLVFLAPGVHTNHRRHSRAALLAACGTGGATASAGAPVEPAALGYADPRDVLLRNPGTADGRLSVDVVLPPPVDGEIPARVLLEAVRQVSLYSAVRAHGLAAGRITLASLRAHFRGYAEPDLPLRCAAVWEPLGKDGSGRRLAPVSLSLIQADRAVLETTTSVVEEL</sequence>
<dbReference type="EMBL" id="CP098740">
    <property type="protein sequence ID" value="UZK58017.1"/>
    <property type="molecule type" value="Genomic_DNA"/>
</dbReference>
<keyword evidence="3" id="KW-1185">Reference proteome</keyword>
<accession>A0ABY6Q0Q2</accession>
<protein>
    <recommendedName>
        <fullName evidence="1">A-factor biosynthesis hotdog domain-containing protein</fullName>
    </recommendedName>
</protein>
<evidence type="ECO:0000259" key="1">
    <source>
        <dbReference type="Pfam" id="PF03756"/>
    </source>
</evidence>
<gene>
    <name evidence="2" type="ORF">NEH16_31525</name>
</gene>
<evidence type="ECO:0000313" key="2">
    <source>
        <dbReference type="EMBL" id="UZK58017.1"/>
    </source>
</evidence>